<dbReference type="EMBL" id="CP028472">
    <property type="protein sequence ID" value="AVW89809.1"/>
    <property type="molecule type" value="Genomic_DNA"/>
</dbReference>
<evidence type="ECO:0000256" key="3">
    <source>
        <dbReference type="ARBA" id="ARBA00022692"/>
    </source>
</evidence>
<dbReference type="InterPro" id="IPR043428">
    <property type="entry name" value="LivM-like"/>
</dbReference>
<feature type="transmembrane region" description="Helical" evidence="6">
    <location>
        <begin position="55"/>
        <end position="84"/>
    </location>
</feature>
<feature type="transmembrane region" description="Helical" evidence="6">
    <location>
        <begin position="136"/>
        <end position="156"/>
    </location>
</feature>
<dbReference type="GO" id="GO:0015658">
    <property type="term" value="F:branched-chain amino acid transmembrane transporter activity"/>
    <property type="evidence" value="ECO:0007669"/>
    <property type="project" value="InterPro"/>
</dbReference>
<organism evidence="7 8">
    <name type="scientific">Celeribacter baekdonensis</name>
    <dbReference type="NCBI Taxonomy" id="875171"/>
    <lineage>
        <taxon>Bacteria</taxon>
        <taxon>Pseudomonadati</taxon>
        <taxon>Pseudomonadota</taxon>
        <taxon>Alphaproteobacteria</taxon>
        <taxon>Rhodobacterales</taxon>
        <taxon>Roseobacteraceae</taxon>
        <taxon>Celeribacter</taxon>
    </lineage>
</organism>
<dbReference type="PANTHER" id="PTHR30482">
    <property type="entry name" value="HIGH-AFFINITY BRANCHED-CHAIN AMINO ACID TRANSPORT SYSTEM PERMEASE"/>
    <property type="match status" value="1"/>
</dbReference>
<feature type="transmembrane region" description="Helical" evidence="6">
    <location>
        <begin position="12"/>
        <end position="34"/>
    </location>
</feature>
<gene>
    <name evidence="7" type="ORF">DA792_01045</name>
</gene>
<keyword evidence="3 6" id="KW-0812">Transmembrane</keyword>
<dbReference type="KEGG" id="cbak:DA792_01045"/>
<evidence type="ECO:0000256" key="1">
    <source>
        <dbReference type="ARBA" id="ARBA00004651"/>
    </source>
</evidence>
<dbReference type="InterPro" id="IPR001851">
    <property type="entry name" value="ABC_transp_permease"/>
</dbReference>
<dbReference type="OrthoDB" id="9810505at2"/>
<dbReference type="RefSeq" id="WP_107717615.1">
    <property type="nucleotide sequence ID" value="NZ_CP028472.1"/>
</dbReference>
<dbReference type="PANTHER" id="PTHR30482:SF10">
    <property type="entry name" value="HIGH-AFFINITY BRANCHED-CHAIN AMINO ACID TRANSPORT PROTEIN BRAE"/>
    <property type="match status" value="1"/>
</dbReference>
<feature type="transmembrane region" description="Helical" evidence="6">
    <location>
        <begin position="222"/>
        <end position="240"/>
    </location>
</feature>
<evidence type="ECO:0000256" key="6">
    <source>
        <dbReference type="SAM" id="Phobius"/>
    </source>
</evidence>
<feature type="transmembrane region" description="Helical" evidence="6">
    <location>
        <begin position="252"/>
        <end position="282"/>
    </location>
</feature>
<keyword evidence="4 6" id="KW-1133">Transmembrane helix</keyword>
<feature type="transmembrane region" description="Helical" evidence="6">
    <location>
        <begin position="176"/>
        <end position="201"/>
    </location>
</feature>
<evidence type="ECO:0000256" key="2">
    <source>
        <dbReference type="ARBA" id="ARBA00022475"/>
    </source>
</evidence>
<reference evidence="7 8" key="1">
    <citation type="submission" date="2018-03" db="EMBL/GenBank/DDBJ databases">
        <title>The Complete Genome of Celeribacter baekdonensis strain LH4, a Thiosulfate-Oxidizing Alphaproteobacterium Isolated from Gulf of Mexico Continental Slope Sediments.</title>
        <authorList>
            <person name="Flood B.E."/>
            <person name="Bailey J.V."/>
            <person name="Leprich D."/>
        </authorList>
    </citation>
    <scope>NUCLEOTIDE SEQUENCE [LARGE SCALE GENOMIC DNA]</scope>
    <source>
        <strain evidence="7 8">LH4</strain>
        <plasmid evidence="8">Plasmid pcblh4a</plasmid>
    </source>
</reference>
<evidence type="ECO:0000256" key="4">
    <source>
        <dbReference type="ARBA" id="ARBA00022989"/>
    </source>
</evidence>
<protein>
    <submittedName>
        <fullName evidence="7">Branched-chain amino acid ABC transporter permease</fullName>
    </submittedName>
</protein>
<dbReference type="Proteomes" id="UP000241447">
    <property type="component" value="Plasmid pCBLh4a"/>
</dbReference>
<keyword evidence="7" id="KW-0614">Plasmid</keyword>
<comment type="subcellular location">
    <subcellularLocation>
        <location evidence="1">Cell membrane</location>
        <topology evidence="1">Multi-pass membrane protein</topology>
    </subcellularLocation>
</comment>
<accession>A0A2R4LY59</accession>
<evidence type="ECO:0000313" key="7">
    <source>
        <dbReference type="EMBL" id="AVW89809.1"/>
    </source>
</evidence>
<evidence type="ECO:0000313" key="8">
    <source>
        <dbReference type="Proteomes" id="UP000241447"/>
    </source>
</evidence>
<keyword evidence="5 6" id="KW-0472">Membrane</keyword>
<evidence type="ECO:0000256" key="5">
    <source>
        <dbReference type="ARBA" id="ARBA00023136"/>
    </source>
</evidence>
<dbReference type="CDD" id="cd06581">
    <property type="entry name" value="TM_PBP1_LivM_like"/>
    <property type="match status" value="1"/>
</dbReference>
<keyword evidence="2" id="KW-1003">Cell membrane</keyword>
<dbReference type="AlphaFoldDB" id="A0A2R4LY59"/>
<sequence length="359" mass="37628">MQSQHASNRMAAYSTPMILAALLIGLVLLVTLFGDKALARTAAETLVRVTLVVSLWMFVGNSGVISFGHAGYMAIGAYCSAWLTLKPQSKALFLSDLPDWLMQAHWHVLPAAIAGGLLAAFIALLSGAAILRLSGIAASIATFAFLAIINTVYSNWEGVTGATSSVVGLPRYVDPWVALGWAVAAIFAANLYANSASGLALRATREDEVAARASGINMYRHRLLSLVISGFFTGVSGALLGHSIGVLNPDSFYLGITFISLAMLVVGGIGSLSGAVTGVLLLSSLIELLVRAEQGVAIGGAHVALPSGSQEILIGLTMIVVLIVRPNGLTAGKEFRLKPRWLRQSRLTDATSTNRGETP</sequence>
<geneLocation type="plasmid" evidence="8">
    <name>pcblh4a</name>
</geneLocation>
<feature type="transmembrane region" description="Helical" evidence="6">
    <location>
        <begin position="104"/>
        <end position="124"/>
    </location>
</feature>
<dbReference type="GO" id="GO:0005886">
    <property type="term" value="C:plasma membrane"/>
    <property type="evidence" value="ECO:0007669"/>
    <property type="project" value="UniProtKB-SubCell"/>
</dbReference>
<proteinExistence type="predicted"/>
<name>A0A2R4LY59_9RHOB</name>
<dbReference type="Pfam" id="PF02653">
    <property type="entry name" value="BPD_transp_2"/>
    <property type="match status" value="1"/>
</dbReference>